<name>A0A9D9E8F9_9LACO</name>
<dbReference type="Pfam" id="PF22020">
    <property type="entry name" value="RlmL_1st"/>
    <property type="match status" value="1"/>
</dbReference>
<dbReference type="GO" id="GO:0008990">
    <property type="term" value="F:rRNA (guanine-N2-)-methyltransferase activity"/>
    <property type="evidence" value="ECO:0007669"/>
    <property type="project" value="TreeGrafter"/>
</dbReference>
<dbReference type="PROSITE" id="PS01261">
    <property type="entry name" value="UPF0020"/>
    <property type="match status" value="1"/>
</dbReference>
<organism evidence="6 7">
    <name type="scientific">Candidatus Gallilactobacillus intestinavium</name>
    <dbReference type="NCBI Taxonomy" id="2840838"/>
    <lineage>
        <taxon>Bacteria</taxon>
        <taxon>Bacillati</taxon>
        <taxon>Bacillota</taxon>
        <taxon>Bacilli</taxon>
        <taxon>Lactobacillales</taxon>
        <taxon>Lactobacillaceae</taxon>
        <taxon>Lactobacillaceae incertae sedis</taxon>
        <taxon>Candidatus Gallilactobacillus</taxon>
    </lineage>
</organism>
<evidence type="ECO:0000313" key="7">
    <source>
        <dbReference type="Proteomes" id="UP000823614"/>
    </source>
</evidence>
<accession>A0A9D9E8F9</accession>
<dbReference type="PANTHER" id="PTHR47313:SF1">
    <property type="entry name" value="RIBOSOMAL RNA LARGE SUBUNIT METHYLTRANSFERASE K_L"/>
    <property type="match status" value="1"/>
</dbReference>
<dbReference type="InterPro" id="IPR029063">
    <property type="entry name" value="SAM-dependent_MTases_sf"/>
</dbReference>
<dbReference type="Proteomes" id="UP000823614">
    <property type="component" value="Unassembled WGS sequence"/>
</dbReference>
<dbReference type="InterPro" id="IPR004114">
    <property type="entry name" value="THUMP_dom"/>
</dbReference>
<dbReference type="Pfam" id="PF02926">
    <property type="entry name" value="THUMP"/>
    <property type="match status" value="1"/>
</dbReference>
<evidence type="ECO:0000259" key="5">
    <source>
        <dbReference type="Pfam" id="PF22020"/>
    </source>
</evidence>
<dbReference type="InterPro" id="IPR054170">
    <property type="entry name" value="RlmL_1st"/>
</dbReference>
<dbReference type="Gene3D" id="3.40.50.150">
    <property type="entry name" value="Vaccinia Virus protein VP39"/>
    <property type="match status" value="1"/>
</dbReference>
<keyword evidence="1 6" id="KW-0489">Methyltransferase</keyword>
<dbReference type="EMBL" id="JADIMP010000007">
    <property type="protein sequence ID" value="MBO8440889.1"/>
    <property type="molecule type" value="Genomic_DNA"/>
</dbReference>
<feature type="domain" description="RlmL ferredoxin-like" evidence="5">
    <location>
        <begin position="3"/>
        <end position="57"/>
    </location>
</feature>
<reference evidence="6" key="1">
    <citation type="submission" date="2020-10" db="EMBL/GenBank/DDBJ databases">
        <authorList>
            <person name="Gilroy R."/>
        </authorList>
    </citation>
    <scope>NUCLEOTIDE SEQUENCE</scope>
    <source>
        <strain evidence="6">C6-149</strain>
    </source>
</reference>
<protein>
    <submittedName>
        <fullName evidence="6">Class I SAM-dependent RNA methyltransferase</fullName>
    </submittedName>
</protein>
<feature type="domain" description="Ribosomal RNA large subunit methyltransferase K/L-like methyltransferase" evidence="3">
    <location>
        <begin position="161"/>
        <end position="366"/>
    </location>
</feature>
<evidence type="ECO:0000256" key="1">
    <source>
        <dbReference type="ARBA" id="ARBA00022603"/>
    </source>
</evidence>
<dbReference type="PANTHER" id="PTHR47313">
    <property type="entry name" value="RIBOSOMAL RNA LARGE SUBUNIT METHYLTRANSFERASE K/L"/>
    <property type="match status" value="1"/>
</dbReference>
<reference evidence="6" key="2">
    <citation type="journal article" date="2021" name="PeerJ">
        <title>Extensive microbial diversity within the chicken gut microbiome revealed by metagenomics and culture.</title>
        <authorList>
            <person name="Gilroy R."/>
            <person name="Ravi A."/>
            <person name="Getino M."/>
            <person name="Pursley I."/>
            <person name="Horton D.L."/>
            <person name="Alikhan N.F."/>
            <person name="Baker D."/>
            <person name="Gharbi K."/>
            <person name="Hall N."/>
            <person name="Watson M."/>
            <person name="Adriaenssens E.M."/>
            <person name="Foster-Nyarko E."/>
            <person name="Jarju S."/>
            <person name="Secka A."/>
            <person name="Antonio M."/>
            <person name="Oren A."/>
            <person name="Chaudhuri R.R."/>
            <person name="La Ragione R."/>
            <person name="Hildebrand F."/>
            <person name="Pallen M.J."/>
        </authorList>
    </citation>
    <scope>NUCLEOTIDE SEQUENCE</scope>
    <source>
        <strain evidence="6">C6-149</strain>
    </source>
</reference>
<dbReference type="GO" id="GO:0003723">
    <property type="term" value="F:RNA binding"/>
    <property type="evidence" value="ECO:0007669"/>
    <property type="project" value="InterPro"/>
</dbReference>
<dbReference type="InterPro" id="IPR000241">
    <property type="entry name" value="RlmKL-like_Mtase"/>
</dbReference>
<dbReference type="Pfam" id="PF01170">
    <property type="entry name" value="UPF0020"/>
    <property type="match status" value="1"/>
</dbReference>
<evidence type="ECO:0000313" key="6">
    <source>
        <dbReference type="EMBL" id="MBO8440889.1"/>
    </source>
</evidence>
<dbReference type="AlphaFoldDB" id="A0A9D9E8F9"/>
<feature type="domain" description="THUMP" evidence="4">
    <location>
        <begin position="67"/>
        <end position="152"/>
    </location>
</feature>
<dbReference type="Gene3D" id="3.30.2130.30">
    <property type="match status" value="1"/>
</dbReference>
<dbReference type="InterPro" id="IPR002052">
    <property type="entry name" value="DNA_methylase_N6_adenine_CS"/>
</dbReference>
<dbReference type="CDD" id="cd11715">
    <property type="entry name" value="THUMP_AdoMetMT"/>
    <property type="match status" value="1"/>
</dbReference>
<dbReference type="InterPro" id="IPR053943">
    <property type="entry name" value="RlmKL-like_Mtase_CS"/>
</dbReference>
<gene>
    <name evidence="6" type="ORF">IAA89_00330</name>
</gene>
<dbReference type="GO" id="GO:0070043">
    <property type="term" value="F:rRNA (guanine-N7-)-methyltransferase activity"/>
    <property type="evidence" value="ECO:0007669"/>
    <property type="project" value="TreeGrafter"/>
</dbReference>
<dbReference type="PROSITE" id="PS00092">
    <property type="entry name" value="N6_MTASE"/>
    <property type="match status" value="1"/>
</dbReference>
<keyword evidence="2" id="KW-0808">Transferase</keyword>
<proteinExistence type="predicted"/>
<evidence type="ECO:0000259" key="3">
    <source>
        <dbReference type="Pfam" id="PF01170"/>
    </source>
</evidence>
<dbReference type="SUPFAM" id="SSF53335">
    <property type="entry name" value="S-adenosyl-L-methionine-dependent methyltransferases"/>
    <property type="match status" value="1"/>
</dbReference>
<evidence type="ECO:0000259" key="4">
    <source>
        <dbReference type="Pfam" id="PF02926"/>
    </source>
</evidence>
<evidence type="ECO:0000256" key="2">
    <source>
        <dbReference type="ARBA" id="ARBA00022679"/>
    </source>
</evidence>
<sequence>MLDLIASCAAGIESLVKKELIDLGYTVESHNGYVKFRGDLIDIIKTNIWLRTADRIKILLREDVITEFAQLYDLINAMSWEDLLPLDAQIIVTGKSKKSTLHSVPDIQSIIKKAIIDRLQNYYHHYSLLPENGAQFKLIFDLTKDKFQLTLDTTGNSLFKRGYRQSKGDAPLKENMAAALILLTNWHPEDMPFIDPMCGSGTIPIEAAMIARKIAPGINRNFTYENWNFMTDEMINEVKDEAFSMADYDNQFMIYGSDINSKMIDIAKNNTRFAGLSNDVKYSIFDVRKFAPKNKNGVVVTNPPYGDRLMDEQSVKQLYSDMGKAFIPLTTWSFYILTSYLNFEKIYGKRCTKKRKLYNGALRTDYYQYWGKPIWH</sequence>
<comment type="caution">
    <text evidence="6">The sequence shown here is derived from an EMBL/GenBank/DDBJ whole genome shotgun (WGS) entry which is preliminary data.</text>
</comment>